<accession>A0A2I0L3N0</accession>
<dbReference type="AlphaFoldDB" id="A0A2I0L3N0"/>
<proteinExistence type="predicted"/>
<keyword evidence="3" id="KW-1185">Reference proteome</keyword>
<feature type="region of interest" description="Disordered" evidence="1">
    <location>
        <begin position="1"/>
        <end position="21"/>
    </location>
</feature>
<evidence type="ECO:0000313" key="2">
    <source>
        <dbReference type="EMBL" id="PKI75294.1"/>
    </source>
</evidence>
<evidence type="ECO:0000256" key="1">
    <source>
        <dbReference type="SAM" id="MobiDB-lite"/>
    </source>
</evidence>
<sequence>MGVGSGASIGAPDRTPVDVGTRAGDHKSIVAVVVANLRPRLLPPFAFGEETILSWNGKEREGLGLGIHDQWR</sequence>
<reference evidence="2 3" key="1">
    <citation type="submission" date="2017-11" db="EMBL/GenBank/DDBJ databases">
        <title>De-novo sequencing of pomegranate (Punica granatum L.) genome.</title>
        <authorList>
            <person name="Akparov Z."/>
            <person name="Amiraslanov A."/>
            <person name="Hajiyeva S."/>
            <person name="Abbasov M."/>
            <person name="Kaur K."/>
            <person name="Hamwieh A."/>
            <person name="Solovyev V."/>
            <person name="Salamov A."/>
            <person name="Braich B."/>
            <person name="Kosarev P."/>
            <person name="Mahmoud A."/>
            <person name="Hajiyev E."/>
            <person name="Babayeva S."/>
            <person name="Izzatullayeva V."/>
            <person name="Mammadov A."/>
            <person name="Mammadov A."/>
            <person name="Sharifova S."/>
            <person name="Ojaghi J."/>
            <person name="Eynullazada K."/>
            <person name="Bayramov B."/>
            <person name="Abdulazimova A."/>
            <person name="Shahmuradov I."/>
        </authorList>
    </citation>
    <scope>NUCLEOTIDE SEQUENCE [LARGE SCALE GENOMIC DNA]</scope>
    <source>
        <strain evidence="3">cv. AG2017</strain>
        <tissue evidence="2">Leaf</tissue>
    </source>
</reference>
<protein>
    <submittedName>
        <fullName evidence="2">Uncharacterized protein</fullName>
    </submittedName>
</protein>
<comment type="caution">
    <text evidence="2">The sequence shown here is derived from an EMBL/GenBank/DDBJ whole genome shotgun (WGS) entry which is preliminary data.</text>
</comment>
<organism evidence="2 3">
    <name type="scientific">Punica granatum</name>
    <name type="common">Pomegranate</name>
    <dbReference type="NCBI Taxonomy" id="22663"/>
    <lineage>
        <taxon>Eukaryota</taxon>
        <taxon>Viridiplantae</taxon>
        <taxon>Streptophyta</taxon>
        <taxon>Embryophyta</taxon>
        <taxon>Tracheophyta</taxon>
        <taxon>Spermatophyta</taxon>
        <taxon>Magnoliopsida</taxon>
        <taxon>eudicotyledons</taxon>
        <taxon>Gunneridae</taxon>
        <taxon>Pentapetalae</taxon>
        <taxon>rosids</taxon>
        <taxon>malvids</taxon>
        <taxon>Myrtales</taxon>
        <taxon>Lythraceae</taxon>
        <taxon>Punica</taxon>
    </lineage>
</organism>
<name>A0A2I0L3N0_PUNGR</name>
<gene>
    <name evidence="2" type="ORF">CRG98_004334</name>
</gene>
<evidence type="ECO:0000313" key="3">
    <source>
        <dbReference type="Proteomes" id="UP000233551"/>
    </source>
</evidence>
<dbReference type="EMBL" id="PGOL01000180">
    <property type="protein sequence ID" value="PKI75294.1"/>
    <property type="molecule type" value="Genomic_DNA"/>
</dbReference>
<dbReference type="Proteomes" id="UP000233551">
    <property type="component" value="Unassembled WGS sequence"/>
</dbReference>